<dbReference type="OrthoDB" id="8127at2157"/>
<accession>A0A8T8K8M4</accession>
<feature type="domain" description="PAS" evidence="3">
    <location>
        <begin position="163"/>
        <end position="208"/>
    </location>
</feature>
<dbReference type="AlphaFoldDB" id="A0A8T8K8M4"/>
<dbReference type="SUPFAM" id="SSF55785">
    <property type="entry name" value="PYP-like sensor domain (PAS domain)"/>
    <property type="match status" value="2"/>
</dbReference>
<dbReference type="InterPro" id="IPR000014">
    <property type="entry name" value="PAS"/>
</dbReference>
<dbReference type="InterPro" id="IPR003594">
    <property type="entry name" value="HATPase_dom"/>
</dbReference>
<dbReference type="InterPro" id="IPR005467">
    <property type="entry name" value="His_kinase_dom"/>
</dbReference>
<reference evidence="5" key="1">
    <citation type="submission" date="2020-07" db="EMBL/GenBank/DDBJ databases">
        <title>Methanobacterium. sp. MethCan genome.</title>
        <authorList>
            <person name="Postec A."/>
            <person name="Quemeneur M."/>
        </authorList>
    </citation>
    <scope>NUCLEOTIDE SEQUENCE</scope>
    <source>
        <strain evidence="5">MethCAN</strain>
    </source>
</reference>
<evidence type="ECO:0000313" key="6">
    <source>
        <dbReference type="Proteomes" id="UP000681041"/>
    </source>
</evidence>
<gene>
    <name evidence="5" type="ORF">HYG87_10645</name>
</gene>
<dbReference type="RefSeq" id="WP_211533140.1">
    <property type="nucleotide sequence ID" value="NZ_CP058560.1"/>
</dbReference>
<dbReference type="PROSITE" id="PS50109">
    <property type="entry name" value="HIS_KIN"/>
    <property type="match status" value="1"/>
</dbReference>
<dbReference type="Pfam" id="PF02518">
    <property type="entry name" value="HATPase_c"/>
    <property type="match status" value="1"/>
</dbReference>
<dbReference type="Pfam" id="PF08448">
    <property type="entry name" value="PAS_4"/>
    <property type="match status" value="1"/>
</dbReference>
<organism evidence="5 6">
    <name type="scientific">Methanobacterium alkalithermotolerans</name>
    <dbReference type="NCBI Taxonomy" id="2731220"/>
    <lineage>
        <taxon>Archaea</taxon>
        <taxon>Methanobacteriati</taxon>
        <taxon>Methanobacteriota</taxon>
        <taxon>Methanomada group</taxon>
        <taxon>Methanobacteria</taxon>
        <taxon>Methanobacteriales</taxon>
        <taxon>Methanobacteriaceae</taxon>
        <taxon>Methanobacterium</taxon>
    </lineage>
</organism>
<evidence type="ECO:0000259" key="2">
    <source>
        <dbReference type="PROSITE" id="PS50109"/>
    </source>
</evidence>
<dbReference type="KEGG" id="meme:HYG87_10645"/>
<dbReference type="EMBL" id="CP058560">
    <property type="protein sequence ID" value="QUH24182.1"/>
    <property type="molecule type" value="Genomic_DNA"/>
</dbReference>
<dbReference type="InterPro" id="IPR000700">
    <property type="entry name" value="PAS-assoc_C"/>
</dbReference>
<evidence type="ECO:0000259" key="3">
    <source>
        <dbReference type="PROSITE" id="PS50112"/>
    </source>
</evidence>
<dbReference type="InterPro" id="IPR013656">
    <property type="entry name" value="PAS_4"/>
</dbReference>
<keyword evidence="6" id="KW-1185">Reference proteome</keyword>
<feature type="domain" description="PAC" evidence="4">
    <location>
        <begin position="250"/>
        <end position="301"/>
    </location>
</feature>
<dbReference type="Proteomes" id="UP000681041">
    <property type="component" value="Chromosome"/>
</dbReference>
<dbReference type="SUPFAM" id="SSF55874">
    <property type="entry name" value="ATPase domain of HSP90 chaperone/DNA topoisomerase II/histidine kinase"/>
    <property type="match status" value="1"/>
</dbReference>
<dbReference type="Gene3D" id="2.10.70.100">
    <property type="match status" value="1"/>
</dbReference>
<dbReference type="PANTHER" id="PTHR43065:SF23">
    <property type="entry name" value="SENSOR HISTIDINE KINASE PDTAS"/>
    <property type="match status" value="1"/>
</dbReference>
<name>A0A8T8K8M4_9EURY</name>
<dbReference type="GeneID" id="64821228"/>
<evidence type="ECO:0000259" key="4">
    <source>
        <dbReference type="PROSITE" id="PS50113"/>
    </source>
</evidence>
<dbReference type="Gene3D" id="3.30.450.20">
    <property type="entry name" value="PAS domain"/>
    <property type="match status" value="3"/>
</dbReference>
<sequence>MTGKRVLQADEKNNTSKRSSTKQKFKWKEKHLKRSMEMAKLVYWEYDIKKDQFTFDDDFYSFYGTSYQKEGSIHMSPQEYSKRFIPPEERVVVGMEVAKVLETDDPYYSSILKHSIIWDDGERRSIIVRTQVIADENGQIIGTRGVNQDITDLKKAEDALSESDRLLSNIIDFLPDATFTIDSDGRVISWNRAMEEMTRVWSEEILGKENHEYALPFYGMRRPMLIDLVTAPDDEILKYYPDVKRKGRRLSIETDVSLKGDIRTVWAAAVPLYDSKGNFIGAIESVRDITQMKESRIRIKKDLKEKEMLLKEIHHRVKNNLMVISSLLNIQARYIKDKESHDIFIESKNRARSMAIIHERLYRSTDLKKIDFRDYIRSLSTELFHSYVSNPHVLKLNLNVDDIFLDINTAIPLGLIINELITNSLKHAFSEGKKGEINIDFHKKDDNYEFILKDDGIGFPEDLDFKNTDSLGLQLVNSFTDQIDGKIELNSTNGTEFKITFKEGEI</sequence>
<protein>
    <submittedName>
        <fullName evidence="5">PAS domain-containing protein</fullName>
    </submittedName>
</protein>
<feature type="domain" description="Histidine kinase" evidence="2">
    <location>
        <begin position="312"/>
        <end position="505"/>
    </location>
</feature>
<dbReference type="PANTHER" id="PTHR43065">
    <property type="entry name" value="SENSOR HISTIDINE KINASE"/>
    <property type="match status" value="1"/>
</dbReference>
<dbReference type="NCBIfam" id="TIGR00229">
    <property type="entry name" value="sensory_box"/>
    <property type="match status" value="1"/>
</dbReference>
<feature type="region of interest" description="Disordered" evidence="1">
    <location>
        <begin position="1"/>
        <end position="22"/>
    </location>
</feature>
<dbReference type="CDD" id="cd00130">
    <property type="entry name" value="PAS"/>
    <property type="match status" value="1"/>
</dbReference>
<dbReference type="SMART" id="SM00387">
    <property type="entry name" value="HATPase_c"/>
    <property type="match status" value="1"/>
</dbReference>
<evidence type="ECO:0000313" key="5">
    <source>
        <dbReference type="EMBL" id="QUH24182.1"/>
    </source>
</evidence>
<evidence type="ECO:0000256" key="1">
    <source>
        <dbReference type="SAM" id="MobiDB-lite"/>
    </source>
</evidence>
<dbReference type="Gene3D" id="3.30.565.10">
    <property type="entry name" value="Histidine kinase-like ATPase, C-terminal domain"/>
    <property type="match status" value="1"/>
</dbReference>
<dbReference type="Pfam" id="PF07568">
    <property type="entry name" value="HisKA_2"/>
    <property type="match status" value="1"/>
</dbReference>
<dbReference type="PROSITE" id="PS50112">
    <property type="entry name" value="PAS"/>
    <property type="match status" value="1"/>
</dbReference>
<feature type="domain" description="PAC" evidence="4">
    <location>
        <begin position="110"/>
        <end position="162"/>
    </location>
</feature>
<dbReference type="SMART" id="SM00091">
    <property type="entry name" value="PAS"/>
    <property type="match status" value="1"/>
</dbReference>
<dbReference type="InterPro" id="IPR036890">
    <property type="entry name" value="HATPase_C_sf"/>
</dbReference>
<dbReference type="InterPro" id="IPR035965">
    <property type="entry name" value="PAS-like_dom_sf"/>
</dbReference>
<dbReference type="InterPro" id="IPR011495">
    <property type="entry name" value="Sig_transdc_His_kin_sub2_dim/P"/>
</dbReference>
<proteinExistence type="predicted"/>
<dbReference type="PROSITE" id="PS50113">
    <property type="entry name" value="PAC"/>
    <property type="match status" value="2"/>
</dbReference>